<feature type="region of interest" description="Disordered" evidence="1">
    <location>
        <begin position="27"/>
        <end position="58"/>
    </location>
</feature>
<evidence type="ECO:0000256" key="2">
    <source>
        <dbReference type="SAM" id="SignalP"/>
    </source>
</evidence>
<feature type="chain" id="PRO_5045277171" evidence="2">
    <location>
        <begin position="23"/>
        <end position="227"/>
    </location>
</feature>
<feature type="signal peptide" evidence="2">
    <location>
        <begin position="1"/>
        <end position="22"/>
    </location>
</feature>
<sequence>MQDLLKSLSLAALLAVAGPAFAQDSTEAPAADAPAAEAPAAEAPATEAPLAEAPASATGAEVETYIDEQFDDWQRECLRLPEGVEGTDPCRMVQIVTDAEGKPIGKIALGLQPAGSPAVASAEVALPLDLGILLSQGLSVGVDEGLSKQYDFYLCLANGCTARLLFNTDDIQAFKAGTVLSLGMIAFLPPERQATRIAIPVSLKGFTKAYESLTAPEAPAEAPAAAE</sequence>
<dbReference type="Proteomes" id="UP001144205">
    <property type="component" value="Unassembled WGS sequence"/>
</dbReference>
<dbReference type="RefSeq" id="WP_281841497.1">
    <property type="nucleotide sequence ID" value="NZ_BROH01000003.1"/>
</dbReference>
<evidence type="ECO:0000313" key="3">
    <source>
        <dbReference type="EMBL" id="GKY87510.1"/>
    </source>
</evidence>
<dbReference type="Gene3D" id="2.60.40.1880">
    <property type="entry name" value="Invasion associated locus B (IalB) protein"/>
    <property type="match status" value="1"/>
</dbReference>
<comment type="caution">
    <text evidence="3">The sequence shown here is derived from an EMBL/GenBank/DDBJ whole genome shotgun (WGS) entry which is preliminary data.</text>
</comment>
<evidence type="ECO:0000256" key="1">
    <source>
        <dbReference type="SAM" id="MobiDB-lite"/>
    </source>
</evidence>
<accession>A0ABQ5LR73</accession>
<dbReference type="EMBL" id="BROH01000003">
    <property type="protein sequence ID" value="GKY87510.1"/>
    <property type="molecule type" value="Genomic_DNA"/>
</dbReference>
<dbReference type="InterPro" id="IPR010642">
    <property type="entry name" value="Invasion_prot_B"/>
</dbReference>
<reference evidence="3" key="1">
    <citation type="journal article" date="2023" name="Int. J. Syst. Evol. Microbiol.">
        <title>Sinisalibacter aestuarii sp. nov., isolated from estuarine sediment of the Arakawa River.</title>
        <authorList>
            <person name="Arafat S.T."/>
            <person name="Hirano S."/>
            <person name="Sato A."/>
            <person name="Takeuchi K."/>
            <person name="Yasuda T."/>
            <person name="Terahara T."/>
            <person name="Hamada M."/>
            <person name="Kobayashi T."/>
        </authorList>
    </citation>
    <scope>NUCLEOTIDE SEQUENCE</scope>
    <source>
        <strain evidence="3">B-399</strain>
    </source>
</reference>
<proteinExistence type="predicted"/>
<dbReference type="InterPro" id="IPR038696">
    <property type="entry name" value="IalB_sf"/>
</dbReference>
<protein>
    <submittedName>
        <fullName evidence="3">Invasion-associated locus B family protein</fullName>
    </submittedName>
</protein>
<gene>
    <name evidence="3" type="ORF">STA1M1_13790</name>
</gene>
<evidence type="ECO:0000313" key="4">
    <source>
        <dbReference type="Proteomes" id="UP001144205"/>
    </source>
</evidence>
<dbReference type="Pfam" id="PF06776">
    <property type="entry name" value="IalB"/>
    <property type="match status" value="1"/>
</dbReference>
<name>A0ABQ5LR73_9RHOB</name>
<organism evidence="3 4">
    <name type="scientific">Sinisalibacter aestuarii</name>
    <dbReference type="NCBI Taxonomy" id="2949426"/>
    <lineage>
        <taxon>Bacteria</taxon>
        <taxon>Pseudomonadati</taxon>
        <taxon>Pseudomonadota</taxon>
        <taxon>Alphaproteobacteria</taxon>
        <taxon>Rhodobacterales</taxon>
        <taxon>Roseobacteraceae</taxon>
        <taxon>Sinisalibacter</taxon>
    </lineage>
</organism>
<keyword evidence="4" id="KW-1185">Reference proteome</keyword>
<keyword evidence="2" id="KW-0732">Signal</keyword>